<dbReference type="SUPFAM" id="SSF52540">
    <property type="entry name" value="P-loop containing nucleoside triphosphate hydrolases"/>
    <property type="match status" value="1"/>
</dbReference>
<evidence type="ECO:0000256" key="1">
    <source>
        <dbReference type="ARBA" id="ARBA00009625"/>
    </source>
</evidence>
<dbReference type="RefSeq" id="WP_192868168.1">
    <property type="nucleotide sequence ID" value="NZ_BDGJ01000111.1"/>
</dbReference>
<dbReference type="InterPro" id="IPR003593">
    <property type="entry name" value="AAA+_ATPase"/>
</dbReference>
<dbReference type="CDD" id="cd03114">
    <property type="entry name" value="MMAA-like"/>
    <property type="match status" value="1"/>
</dbReference>
<feature type="domain" description="AAA+ ATPase" evidence="6">
    <location>
        <begin position="45"/>
        <end position="195"/>
    </location>
</feature>
<name>A0A1Z5HTU5_9FIRM</name>
<sequence>MSWEKFWPGFQRGDPWAISQLINLVENESPNKEDIMKAVAALKREAYVVGFTGPPGAGKSTLIYQLVRLLVAKGFSVGVVCVDPTSPFTGGALLGDRIRMMELNKRAEVFIRSLATRGSLGGISRATKDVVEILAAAGKEIVLVETVGTGQIEFDIMDVADTIIVVTVPGLGDRVQTLKAGIMEIGDLFVVNQADREGAKETVRDLEIMVEEAKIFGWKPRVLATEAVNNRGIEKLYQAIQEHKNYLQQTNIGTLRRQQRNVKRLMEIVQVNINKRMEEYLENNSRCREIVDRVKEGGVDPYSGAAIILASFLRATCREWLSDTTIQPENAISGCSIKK</sequence>
<dbReference type="Proteomes" id="UP000197032">
    <property type="component" value="Unassembled WGS sequence"/>
</dbReference>
<dbReference type="PANTHER" id="PTHR43087">
    <property type="entry name" value="LYSINE/ARGININE/ORNITHINE TRANSPORT SYSTEM KINASE"/>
    <property type="match status" value="1"/>
</dbReference>
<keyword evidence="8" id="KW-1185">Reference proteome</keyword>
<dbReference type="AlphaFoldDB" id="A0A1Z5HTU5"/>
<evidence type="ECO:0000259" key="6">
    <source>
        <dbReference type="SMART" id="SM00382"/>
    </source>
</evidence>
<keyword evidence="5" id="KW-0143">Chaperone</keyword>
<proteinExistence type="inferred from homology"/>
<comment type="caution">
    <text evidence="7">The sequence shown here is derived from an EMBL/GenBank/DDBJ whole genome shotgun (WGS) entry which is preliminary data.</text>
</comment>
<gene>
    <name evidence="7" type="ORF">KKC1_21040</name>
</gene>
<accession>A0A1Z5HTU5</accession>
<evidence type="ECO:0000313" key="7">
    <source>
        <dbReference type="EMBL" id="GAW92959.1"/>
    </source>
</evidence>
<reference evidence="8" key="1">
    <citation type="journal article" date="2017" name="Appl. Environ. Microbiol.">
        <title>Genomic Analysis of Calderihabitans maritimus KKC1, a Thermophilic, Hydrogenogenic, Carboxydotrophic Bacterium Isolated from Marine Sediment.</title>
        <authorList>
            <person name="Omae K."/>
            <person name="Yoneda Y."/>
            <person name="Fukuyama Y."/>
            <person name="Yoshida T."/>
            <person name="Sako Y."/>
        </authorList>
    </citation>
    <scope>NUCLEOTIDE SEQUENCE [LARGE SCALE GENOMIC DNA]</scope>
    <source>
        <strain evidence="8">KKC1</strain>
    </source>
</reference>
<protein>
    <recommendedName>
        <fullName evidence="6">AAA+ ATPase domain-containing protein</fullName>
    </recommendedName>
</protein>
<organism evidence="7 8">
    <name type="scientific">Calderihabitans maritimus</name>
    <dbReference type="NCBI Taxonomy" id="1246530"/>
    <lineage>
        <taxon>Bacteria</taxon>
        <taxon>Bacillati</taxon>
        <taxon>Bacillota</taxon>
        <taxon>Clostridia</taxon>
        <taxon>Neomoorellales</taxon>
        <taxon>Calderihabitantaceae</taxon>
        <taxon>Calderihabitans</taxon>
    </lineage>
</organism>
<dbReference type="EMBL" id="BDGJ01000111">
    <property type="protein sequence ID" value="GAW92959.1"/>
    <property type="molecule type" value="Genomic_DNA"/>
</dbReference>
<dbReference type="SMART" id="SM00382">
    <property type="entry name" value="AAA"/>
    <property type="match status" value="1"/>
</dbReference>
<evidence type="ECO:0000256" key="4">
    <source>
        <dbReference type="ARBA" id="ARBA00023134"/>
    </source>
</evidence>
<dbReference type="InterPro" id="IPR052040">
    <property type="entry name" value="GTPase/Isobutyryl-CoA_mutase"/>
</dbReference>
<dbReference type="InterPro" id="IPR005129">
    <property type="entry name" value="GTPase_ArgK"/>
</dbReference>
<dbReference type="PANTHER" id="PTHR43087:SF1">
    <property type="entry name" value="LAO_AO TRANSPORT SYSTEM ATPASE"/>
    <property type="match status" value="1"/>
</dbReference>
<keyword evidence="2" id="KW-0547">Nucleotide-binding</keyword>
<keyword evidence="4" id="KW-0342">GTP-binding</keyword>
<evidence type="ECO:0000313" key="8">
    <source>
        <dbReference type="Proteomes" id="UP000197032"/>
    </source>
</evidence>
<dbReference type="GO" id="GO:0003924">
    <property type="term" value="F:GTPase activity"/>
    <property type="evidence" value="ECO:0007669"/>
    <property type="project" value="InterPro"/>
</dbReference>
<dbReference type="NCBIfam" id="TIGR00750">
    <property type="entry name" value="lao"/>
    <property type="match status" value="1"/>
</dbReference>
<dbReference type="InterPro" id="IPR027417">
    <property type="entry name" value="P-loop_NTPase"/>
</dbReference>
<evidence type="ECO:0000256" key="2">
    <source>
        <dbReference type="ARBA" id="ARBA00022741"/>
    </source>
</evidence>
<comment type="similarity">
    <text evidence="1">Belongs to the SIMIBI class G3E GTPase family. ArgK/MeaB subfamily.</text>
</comment>
<dbReference type="Pfam" id="PF03308">
    <property type="entry name" value="MeaB"/>
    <property type="match status" value="1"/>
</dbReference>
<dbReference type="Gene3D" id="3.40.50.300">
    <property type="entry name" value="P-loop containing nucleotide triphosphate hydrolases"/>
    <property type="match status" value="1"/>
</dbReference>
<keyword evidence="3" id="KW-0378">Hydrolase</keyword>
<evidence type="ECO:0000256" key="3">
    <source>
        <dbReference type="ARBA" id="ARBA00022801"/>
    </source>
</evidence>
<evidence type="ECO:0000256" key="5">
    <source>
        <dbReference type="ARBA" id="ARBA00023186"/>
    </source>
</evidence>
<dbReference type="GO" id="GO:0005525">
    <property type="term" value="F:GTP binding"/>
    <property type="evidence" value="ECO:0007669"/>
    <property type="project" value="UniProtKB-KW"/>
</dbReference>